<reference evidence="1 2" key="1">
    <citation type="submission" date="2019-09" db="EMBL/GenBank/DDBJ databases">
        <title>YIM 48816 draft genome.</title>
        <authorList>
            <person name="Jiang L."/>
        </authorList>
    </citation>
    <scope>NUCLEOTIDE SEQUENCE [LARGE SCALE GENOMIC DNA]</scope>
    <source>
        <strain evidence="1 2">YIM 48816</strain>
    </source>
</reference>
<accession>A0A6L3SXW4</accession>
<sequence length="226" mass="24425">MLGALGNSRLQLTLNEDAERIFIAEVRGAAAYLWHALDALAESKTALLLAFAEGLRDEILGRRASDDAAAAAFGQSKWKATCRSKLRDRLTAQTNALMFDFGNGIVGSQLMKRLPQNVVNIQNSIFTDSPVSINQSLTFDEKRAEITRALQDIARSDEFRGLPENHKSKLSGLTDEALTQIAKSPPDASRINRKLKQLQGFAGNIGAVAASKAIADLIVKAASLFG</sequence>
<gene>
    <name evidence="1" type="ORF">F6X53_12450</name>
</gene>
<dbReference type="EMBL" id="VZZK01000011">
    <property type="protein sequence ID" value="KAB1078821.1"/>
    <property type="molecule type" value="Genomic_DNA"/>
</dbReference>
<comment type="caution">
    <text evidence="1">The sequence shown here is derived from an EMBL/GenBank/DDBJ whole genome shotgun (WGS) entry which is preliminary data.</text>
</comment>
<evidence type="ECO:0000313" key="2">
    <source>
        <dbReference type="Proteomes" id="UP000474159"/>
    </source>
</evidence>
<dbReference type="AlphaFoldDB" id="A0A6L3SXW4"/>
<organism evidence="1 2">
    <name type="scientific">Methylobacterium soli</name>
    <dbReference type="NCBI Taxonomy" id="553447"/>
    <lineage>
        <taxon>Bacteria</taxon>
        <taxon>Pseudomonadati</taxon>
        <taxon>Pseudomonadota</taxon>
        <taxon>Alphaproteobacteria</taxon>
        <taxon>Hyphomicrobiales</taxon>
        <taxon>Methylobacteriaceae</taxon>
        <taxon>Methylobacterium</taxon>
    </lineage>
</organism>
<dbReference type="Proteomes" id="UP000474159">
    <property type="component" value="Unassembled WGS sequence"/>
</dbReference>
<dbReference type="RefSeq" id="WP_151000355.1">
    <property type="nucleotide sequence ID" value="NZ_BPQY01000067.1"/>
</dbReference>
<protein>
    <submittedName>
        <fullName evidence="1">Uncharacterized protein</fullName>
    </submittedName>
</protein>
<keyword evidence="2" id="KW-1185">Reference proteome</keyword>
<name>A0A6L3SXW4_9HYPH</name>
<proteinExistence type="predicted"/>
<evidence type="ECO:0000313" key="1">
    <source>
        <dbReference type="EMBL" id="KAB1078821.1"/>
    </source>
</evidence>